<dbReference type="AlphaFoldDB" id="A0A017T7M2"/>
<feature type="region of interest" description="Disordered" evidence="1">
    <location>
        <begin position="1"/>
        <end position="65"/>
    </location>
</feature>
<dbReference type="STRING" id="1192034.CAP_3836"/>
<organism evidence="2 3">
    <name type="scientific">Chondromyces apiculatus DSM 436</name>
    <dbReference type="NCBI Taxonomy" id="1192034"/>
    <lineage>
        <taxon>Bacteria</taxon>
        <taxon>Pseudomonadati</taxon>
        <taxon>Myxococcota</taxon>
        <taxon>Polyangia</taxon>
        <taxon>Polyangiales</taxon>
        <taxon>Polyangiaceae</taxon>
        <taxon>Chondromyces</taxon>
    </lineage>
</organism>
<keyword evidence="3" id="KW-1185">Reference proteome</keyword>
<dbReference type="EMBL" id="ASRX01000029">
    <property type="protein sequence ID" value="EYF04810.1"/>
    <property type="molecule type" value="Genomic_DNA"/>
</dbReference>
<dbReference type="Proteomes" id="UP000019678">
    <property type="component" value="Unassembled WGS sequence"/>
</dbReference>
<name>A0A017T7M2_9BACT</name>
<gene>
    <name evidence="2" type="ORF">CAP_3836</name>
</gene>
<evidence type="ECO:0000313" key="3">
    <source>
        <dbReference type="Proteomes" id="UP000019678"/>
    </source>
</evidence>
<evidence type="ECO:0000313" key="2">
    <source>
        <dbReference type="EMBL" id="EYF04810.1"/>
    </source>
</evidence>
<reference evidence="2 3" key="1">
    <citation type="submission" date="2013-05" db="EMBL/GenBank/DDBJ databases">
        <title>Genome assembly of Chondromyces apiculatus DSM 436.</title>
        <authorList>
            <person name="Sharma G."/>
            <person name="Khatri I."/>
            <person name="Kaur C."/>
            <person name="Mayilraj S."/>
            <person name="Subramanian S."/>
        </authorList>
    </citation>
    <scope>NUCLEOTIDE SEQUENCE [LARGE SCALE GENOMIC DNA]</scope>
    <source>
        <strain evidence="2 3">DSM 436</strain>
    </source>
</reference>
<proteinExistence type="predicted"/>
<sequence>MLAHLRRRSREAEGHGRAARRAGGGAVERRAHCGNILKARPGAAPCFPLTGPIPRSGREPRRQGG</sequence>
<feature type="compositionally biased region" description="Basic and acidic residues" evidence="1">
    <location>
        <begin position="56"/>
        <end position="65"/>
    </location>
</feature>
<protein>
    <submittedName>
        <fullName evidence="2">Uncharacterized protein</fullName>
    </submittedName>
</protein>
<comment type="caution">
    <text evidence="2">The sequence shown here is derived from an EMBL/GenBank/DDBJ whole genome shotgun (WGS) entry which is preliminary data.</text>
</comment>
<evidence type="ECO:0000256" key="1">
    <source>
        <dbReference type="SAM" id="MobiDB-lite"/>
    </source>
</evidence>
<accession>A0A017T7M2</accession>